<evidence type="ECO:0000259" key="4">
    <source>
        <dbReference type="Pfam" id="PF02230"/>
    </source>
</evidence>
<keyword evidence="6" id="KW-1185">Reference proteome</keyword>
<comment type="caution">
    <text evidence="5">The sequence shown here is derived from an EMBL/GenBank/DDBJ whole genome shotgun (WGS) entry which is preliminary data.</text>
</comment>
<reference evidence="5 6" key="1">
    <citation type="journal article" date="2015" name="Genome Biol. Evol.">
        <title>Comparative Genomics of a Bacterivorous Green Alga Reveals Evolutionary Causalities and Consequences of Phago-Mixotrophic Mode of Nutrition.</title>
        <authorList>
            <person name="Burns J.A."/>
            <person name="Paasch A."/>
            <person name="Narechania A."/>
            <person name="Kim E."/>
        </authorList>
    </citation>
    <scope>NUCLEOTIDE SEQUENCE [LARGE SCALE GENOMIC DNA]</scope>
    <source>
        <strain evidence="5 6">PLY_AMNH</strain>
    </source>
</reference>
<keyword evidence="2" id="KW-0378">Hydrolase</keyword>
<dbReference type="Proteomes" id="UP001190700">
    <property type="component" value="Unassembled WGS sequence"/>
</dbReference>
<evidence type="ECO:0000313" key="5">
    <source>
        <dbReference type="EMBL" id="KAK3261108.1"/>
    </source>
</evidence>
<dbReference type="Gene3D" id="3.40.50.1820">
    <property type="entry name" value="alpha/beta hydrolase"/>
    <property type="match status" value="1"/>
</dbReference>
<evidence type="ECO:0000256" key="1">
    <source>
        <dbReference type="ARBA" id="ARBA00006499"/>
    </source>
</evidence>
<dbReference type="InterPro" id="IPR050565">
    <property type="entry name" value="LYPA1-2/EST-like"/>
</dbReference>
<comment type="similarity">
    <text evidence="1">Belongs to the AB hydrolase superfamily. AB hydrolase 2 family.</text>
</comment>
<dbReference type="PANTHER" id="PTHR10655">
    <property type="entry name" value="LYSOPHOSPHOLIPASE-RELATED"/>
    <property type="match status" value="1"/>
</dbReference>
<dbReference type="AlphaFoldDB" id="A0AAE0KUD5"/>
<sequence>MRALGLEPPMRYSRELCTEVPTWCDVSNPRVFSLEGCARCQVEDFSALAEIEDSCRKIHTVLQDLVDQGTQPSRIALLGFGLGGGCAVHAGLTAPIFGAPLAGVVSIGGGVPFCGYLAEKKKKKPAGTPFPVILVHGMEDTLAEVAYAKRGLRAMEECGVPARLHVVAGGLHEVGAAEYAAAAASIRGLLDPLNITYSGCGARTAARASPARLAGRRSSMPAEPCPGSSA</sequence>
<feature type="region of interest" description="Disordered" evidence="3">
    <location>
        <begin position="211"/>
        <end position="230"/>
    </location>
</feature>
<evidence type="ECO:0000256" key="2">
    <source>
        <dbReference type="ARBA" id="ARBA00022801"/>
    </source>
</evidence>
<dbReference type="InterPro" id="IPR029058">
    <property type="entry name" value="AB_hydrolase_fold"/>
</dbReference>
<dbReference type="GO" id="GO:0008474">
    <property type="term" value="F:palmitoyl-(protein) hydrolase activity"/>
    <property type="evidence" value="ECO:0007669"/>
    <property type="project" value="TreeGrafter"/>
</dbReference>
<evidence type="ECO:0000313" key="6">
    <source>
        <dbReference type="Proteomes" id="UP001190700"/>
    </source>
</evidence>
<dbReference type="SUPFAM" id="SSF53474">
    <property type="entry name" value="alpha/beta-Hydrolases"/>
    <property type="match status" value="1"/>
</dbReference>
<dbReference type="EMBL" id="LGRX02017144">
    <property type="protein sequence ID" value="KAK3261108.1"/>
    <property type="molecule type" value="Genomic_DNA"/>
</dbReference>
<dbReference type="InterPro" id="IPR003140">
    <property type="entry name" value="PLipase/COase/thioEstase"/>
</dbReference>
<dbReference type="PANTHER" id="PTHR10655:SF17">
    <property type="entry name" value="LYSOPHOSPHOLIPASE-LIKE PROTEIN 1"/>
    <property type="match status" value="1"/>
</dbReference>
<dbReference type="GO" id="GO:0005737">
    <property type="term" value="C:cytoplasm"/>
    <property type="evidence" value="ECO:0007669"/>
    <property type="project" value="TreeGrafter"/>
</dbReference>
<dbReference type="Pfam" id="PF02230">
    <property type="entry name" value="Abhydrolase_2"/>
    <property type="match status" value="1"/>
</dbReference>
<name>A0AAE0KUD5_9CHLO</name>
<dbReference type="GO" id="GO:0052689">
    <property type="term" value="F:carboxylic ester hydrolase activity"/>
    <property type="evidence" value="ECO:0007669"/>
    <property type="project" value="TreeGrafter"/>
</dbReference>
<gene>
    <name evidence="5" type="ORF">CYMTET_29973</name>
</gene>
<protein>
    <recommendedName>
        <fullName evidence="4">Phospholipase/carboxylesterase/thioesterase domain-containing protein</fullName>
    </recommendedName>
</protein>
<feature type="domain" description="Phospholipase/carboxylesterase/thioesterase" evidence="4">
    <location>
        <begin position="48"/>
        <end position="186"/>
    </location>
</feature>
<evidence type="ECO:0000256" key="3">
    <source>
        <dbReference type="SAM" id="MobiDB-lite"/>
    </source>
</evidence>
<proteinExistence type="inferred from homology"/>
<organism evidence="5 6">
    <name type="scientific">Cymbomonas tetramitiformis</name>
    <dbReference type="NCBI Taxonomy" id="36881"/>
    <lineage>
        <taxon>Eukaryota</taxon>
        <taxon>Viridiplantae</taxon>
        <taxon>Chlorophyta</taxon>
        <taxon>Pyramimonadophyceae</taxon>
        <taxon>Pyramimonadales</taxon>
        <taxon>Pyramimonadaceae</taxon>
        <taxon>Cymbomonas</taxon>
    </lineage>
</organism>
<accession>A0AAE0KUD5</accession>